<name>A0A7S4A1T5_9STRA</name>
<evidence type="ECO:0000313" key="2">
    <source>
        <dbReference type="EMBL" id="CAE0701022.1"/>
    </source>
</evidence>
<feature type="compositionally biased region" description="Acidic residues" evidence="1">
    <location>
        <begin position="27"/>
        <end position="39"/>
    </location>
</feature>
<accession>A0A7S4A1T5</accession>
<dbReference type="EMBL" id="HBIW01019120">
    <property type="protein sequence ID" value="CAE0701022.1"/>
    <property type="molecule type" value="Transcribed_RNA"/>
</dbReference>
<keyword evidence="4" id="KW-1185">Reference proteome</keyword>
<evidence type="ECO:0000313" key="4">
    <source>
        <dbReference type="Proteomes" id="UP000789595"/>
    </source>
</evidence>
<proteinExistence type="predicted"/>
<evidence type="ECO:0000313" key="3">
    <source>
        <dbReference type="EMBL" id="CAH0365977.1"/>
    </source>
</evidence>
<dbReference type="AlphaFoldDB" id="A0A7S4A1T5"/>
<sequence>MSDSDSDSSEEEAPQQKPSFGALLGDDSSESSSSDDDEPVLPKAPPPPPKAQQKRKKKKKKQPPAPPAEDDDATEAALDAAIAETRKEGGATTTTTTTAPPYLRFEFGRVDTAKEVAAALGSSVGKRRGLQTRRSLLGAPPDGYGIAPTYGKGGLRCVKRSPGRARPHEQWHVFEASDAYAQATAESTAGDPNYLAQRVAERPYHAPPLVALATFALRVGRKELAEPLLRRATTAYEVALNAGSERTRDLVKSVKLRVDACAGESALFFKALHVRARVASSSGAPETAANLLRFLLALDPWGDPCGVLLRLDADLLQAGDAEAVLALFESPLTVVSMPPADVFDDAPRKHMSPHVTHDSSTRLLPGLALNRALALLRVPGDRKAKRTRAVNAVADALAAHPHLLTNMLGACGVNPNQDFTTSYDFREVVLHEHFRKQTRRNCLAQAYAVGAYELALDAACIRGRKLWAEPDALKLLHDGAAALIKRLGPGKASTQTLAVVDAAWSRTALVKYARVPVEVFADDLPQLGPDAAEGFDDSLLTVEAYQRAQQQQQGRVVFRGGGGGGDVVGEILAQLPPDLRADFQRQIDAGVPPEELEEALMRLVM</sequence>
<feature type="compositionally biased region" description="Basic residues" evidence="1">
    <location>
        <begin position="52"/>
        <end position="62"/>
    </location>
</feature>
<dbReference type="PANTHER" id="PTHR22684:SF0">
    <property type="entry name" value="RIBOSOME QUALITY CONTROL COMPLEX SUBUNIT TCF25"/>
    <property type="match status" value="1"/>
</dbReference>
<dbReference type="OrthoDB" id="205993at2759"/>
<dbReference type="GO" id="GO:1990112">
    <property type="term" value="C:RQC complex"/>
    <property type="evidence" value="ECO:0007669"/>
    <property type="project" value="TreeGrafter"/>
</dbReference>
<dbReference type="InterPro" id="IPR006994">
    <property type="entry name" value="TCF25/Rqc1"/>
</dbReference>
<reference evidence="2" key="1">
    <citation type="submission" date="2021-01" db="EMBL/GenBank/DDBJ databases">
        <authorList>
            <person name="Corre E."/>
            <person name="Pelletier E."/>
            <person name="Niang G."/>
            <person name="Scheremetjew M."/>
            <person name="Finn R."/>
            <person name="Kale V."/>
            <person name="Holt S."/>
            <person name="Cochrane G."/>
            <person name="Meng A."/>
            <person name="Brown T."/>
            <person name="Cohen L."/>
        </authorList>
    </citation>
    <scope>NUCLEOTIDE SEQUENCE</scope>
    <source>
        <strain evidence="2">CCMP1756</strain>
    </source>
</reference>
<organism evidence="2">
    <name type="scientific">Pelagomonas calceolata</name>
    <dbReference type="NCBI Taxonomy" id="35677"/>
    <lineage>
        <taxon>Eukaryota</taxon>
        <taxon>Sar</taxon>
        <taxon>Stramenopiles</taxon>
        <taxon>Ochrophyta</taxon>
        <taxon>Pelagophyceae</taxon>
        <taxon>Pelagomonadales</taxon>
        <taxon>Pelagomonadaceae</taxon>
        <taxon>Pelagomonas</taxon>
    </lineage>
</organism>
<feature type="compositionally biased region" description="Acidic residues" evidence="1">
    <location>
        <begin position="1"/>
        <end position="13"/>
    </location>
</feature>
<evidence type="ECO:0000256" key="1">
    <source>
        <dbReference type="SAM" id="MobiDB-lite"/>
    </source>
</evidence>
<dbReference type="PANTHER" id="PTHR22684">
    <property type="entry name" value="NULP1-RELATED"/>
    <property type="match status" value="1"/>
</dbReference>
<gene>
    <name evidence="2" type="ORF">PCAL00307_LOCUS16458</name>
    <name evidence="3" type="ORF">PECAL_1P24440</name>
</gene>
<dbReference type="EMBL" id="CAKKNE010000001">
    <property type="protein sequence ID" value="CAH0365977.1"/>
    <property type="molecule type" value="Genomic_DNA"/>
</dbReference>
<reference evidence="3" key="2">
    <citation type="submission" date="2021-11" db="EMBL/GenBank/DDBJ databases">
        <authorList>
            <consortium name="Genoscope - CEA"/>
            <person name="William W."/>
        </authorList>
    </citation>
    <scope>NUCLEOTIDE SEQUENCE</scope>
</reference>
<dbReference type="Pfam" id="PF04910">
    <property type="entry name" value="Tcf25"/>
    <property type="match status" value="1"/>
</dbReference>
<feature type="region of interest" description="Disordered" evidence="1">
    <location>
        <begin position="1"/>
        <end position="74"/>
    </location>
</feature>
<dbReference type="Proteomes" id="UP000789595">
    <property type="component" value="Unassembled WGS sequence"/>
</dbReference>
<protein>
    <submittedName>
        <fullName evidence="2">Uncharacterized protein</fullName>
    </submittedName>
</protein>